<protein>
    <recommendedName>
        <fullName evidence="2">Heterokaryon incompatibility domain-containing protein</fullName>
    </recommendedName>
</protein>
<dbReference type="InterPro" id="IPR010730">
    <property type="entry name" value="HET"/>
</dbReference>
<comment type="caution">
    <text evidence="3">The sequence shown here is derived from an EMBL/GenBank/DDBJ whole genome shotgun (WGS) entry which is preliminary data.</text>
</comment>
<evidence type="ECO:0000313" key="3">
    <source>
        <dbReference type="EMBL" id="RDW59077.1"/>
    </source>
</evidence>
<sequence>MLSRIVRSTLDKLSITQPPSSEPPKQFHPALSFPSPPPAGRGSSSLCARCLTLLSHVITKYGDGTGYKGLEITHSSTLLDPSEAGQYNANRKATKNKNSESPGSSSSCVICIKTFKLFNDARAHTAWEKTLRKSPPSDWSLSWRVNAPDPKIFPQFAFPHDSLTVLMSVDHKGGYGWGIGGFKIYPDWNTDISERSAQRENLADHTVIVSLDPNNTTNYVKSGQSEPDFSSTLSTGTLELVLSWMEICAASHSNCHKIFGRNGHDQPGASWFPDRLIHVTQKEGTATTESSHSVSDLAARIVLKSNPADFPPDKATPDASYISLSHCWGPPPDPSAPLGGRAGAVLTKANLATWQTNLPLNHLPLAFQHAIKICAALKFEYIWIDSLCIIQDSREDWERQSAVMGDVYKFAWLNVAAISSTSDYEGFINESRDARVEFGFRAPLAAILGRDCDEENNHGQKCVLLRGRAKLIWQYSTNAPGSTSWNAPLFNRAWVYQERCLSRRTIGFTQNTVYWACDESSRSEASDVAAGLESAGLRGVLHFAIETAAKLEASSAGSLIAVEHKAFPPKPLRELIDRFDMRWSAFITSYTLCKLTKHTDKLIAFSSIARELANSRVINKRYLAGLWDVNLPFQMAWITVEGRTIPPRKMAGDAEYVAPSWSWASIDGPVQPRSIFNFGPGLVALAEIRAAEVLLETDYAFGSVKAGWLRVWGRLNPVKAAKTKAFYSFDKGTKSTSLTDQATGEKLWFSPDTVEGCELIKSEKNLKKMVWMPLTLRFSAGMVECRCVCLIQVESKERMGGSNEFVRAGERIYRRIGTGNFGRIPSMLQEDMLVMGLGRYTNIQDAEGNGVKLASGFERKEDEFEEFVLI</sequence>
<keyword evidence="4" id="KW-1185">Reference proteome</keyword>
<evidence type="ECO:0000256" key="1">
    <source>
        <dbReference type="SAM" id="MobiDB-lite"/>
    </source>
</evidence>
<dbReference type="AlphaFoldDB" id="A0A3D8QBJ2"/>
<reference evidence="3 4" key="1">
    <citation type="journal article" date="2018" name="IMA Fungus">
        <title>IMA Genome-F 9: Draft genome sequence of Annulohypoxylon stygium, Aspergillus mulundensis, Berkeleyomyces basicola (syn. Thielaviopsis basicola), Ceratocystis smalleyi, two Cercospora beticola strains, Coleophoma cylindrospora, Fusarium fracticaudum, Phialophora cf. hyalina, and Morchella septimelata.</title>
        <authorList>
            <person name="Wingfield B.D."/>
            <person name="Bills G.F."/>
            <person name="Dong Y."/>
            <person name="Huang W."/>
            <person name="Nel W.J."/>
            <person name="Swalarsk-Parry B.S."/>
            <person name="Vaghefi N."/>
            <person name="Wilken P.M."/>
            <person name="An Z."/>
            <person name="de Beer Z.W."/>
            <person name="De Vos L."/>
            <person name="Chen L."/>
            <person name="Duong T.A."/>
            <person name="Gao Y."/>
            <person name="Hammerbacher A."/>
            <person name="Kikkert J.R."/>
            <person name="Li Y."/>
            <person name="Li H."/>
            <person name="Li K."/>
            <person name="Li Q."/>
            <person name="Liu X."/>
            <person name="Ma X."/>
            <person name="Naidoo K."/>
            <person name="Pethybridge S.J."/>
            <person name="Sun J."/>
            <person name="Steenkamp E.T."/>
            <person name="van der Nest M.A."/>
            <person name="van Wyk S."/>
            <person name="Wingfield M.J."/>
            <person name="Xiong C."/>
            <person name="Yue Q."/>
            <person name="Zhang X."/>
        </authorList>
    </citation>
    <scope>NUCLEOTIDE SEQUENCE [LARGE SCALE GENOMIC DNA]</scope>
    <source>
        <strain evidence="3 4">BP5796</strain>
    </source>
</reference>
<feature type="domain" description="Heterokaryon incompatibility" evidence="2">
    <location>
        <begin position="321"/>
        <end position="498"/>
    </location>
</feature>
<proteinExistence type="predicted"/>
<feature type="region of interest" description="Disordered" evidence="1">
    <location>
        <begin position="11"/>
        <end position="38"/>
    </location>
</feature>
<gene>
    <name evidence="3" type="ORF">BP5796_12001</name>
</gene>
<dbReference type="Pfam" id="PF06985">
    <property type="entry name" value="HET"/>
    <property type="match status" value="1"/>
</dbReference>
<dbReference type="EMBL" id="PDLN01000020">
    <property type="protein sequence ID" value="RDW59077.1"/>
    <property type="molecule type" value="Genomic_DNA"/>
</dbReference>
<evidence type="ECO:0000259" key="2">
    <source>
        <dbReference type="Pfam" id="PF06985"/>
    </source>
</evidence>
<organism evidence="3 4">
    <name type="scientific">Coleophoma crateriformis</name>
    <dbReference type="NCBI Taxonomy" id="565419"/>
    <lineage>
        <taxon>Eukaryota</taxon>
        <taxon>Fungi</taxon>
        <taxon>Dikarya</taxon>
        <taxon>Ascomycota</taxon>
        <taxon>Pezizomycotina</taxon>
        <taxon>Leotiomycetes</taxon>
        <taxon>Helotiales</taxon>
        <taxon>Dermateaceae</taxon>
        <taxon>Coleophoma</taxon>
    </lineage>
</organism>
<dbReference type="OrthoDB" id="2958217at2759"/>
<accession>A0A3D8QBJ2</accession>
<dbReference type="PANTHER" id="PTHR33112:SF16">
    <property type="entry name" value="HETEROKARYON INCOMPATIBILITY DOMAIN-CONTAINING PROTEIN"/>
    <property type="match status" value="1"/>
</dbReference>
<dbReference type="Proteomes" id="UP000256328">
    <property type="component" value="Unassembled WGS sequence"/>
</dbReference>
<evidence type="ECO:0000313" key="4">
    <source>
        <dbReference type="Proteomes" id="UP000256328"/>
    </source>
</evidence>
<dbReference type="PANTHER" id="PTHR33112">
    <property type="entry name" value="DOMAIN PROTEIN, PUTATIVE-RELATED"/>
    <property type="match status" value="1"/>
</dbReference>
<name>A0A3D8QBJ2_9HELO</name>